<dbReference type="Proteomes" id="UP001239782">
    <property type="component" value="Chromosome"/>
</dbReference>
<protein>
    <submittedName>
        <fullName evidence="2">DUF2057 family protein</fullName>
    </submittedName>
</protein>
<dbReference type="Pfam" id="PF09829">
    <property type="entry name" value="DUF2057"/>
    <property type="match status" value="1"/>
</dbReference>
<sequence length="166" mass="18357">MGPFKVFAMVMALFVSGLVSADNIKIKIPEQLKIISVNDVAYTDNSNGKETVLSVSPGNAKLVVQYHDMVKNSEGEFEKVRSRDLIIVVEAEAGFSYRIETPRPKSVSAARAFSNNPTFNVFKVNPSGEEETAQSSEQDKMAALKAMWQTMSATQRADFLDWVSNQ</sequence>
<feature type="signal peptide" evidence="1">
    <location>
        <begin position="1"/>
        <end position="21"/>
    </location>
</feature>
<organism evidence="2 3">
    <name type="scientific">Pleionea litopenaei</name>
    <dbReference type="NCBI Taxonomy" id="3070815"/>
    <lineage>
        <taxon>Bacteria</taxon>
        <taxon>Pseudomonadati</taxon>
        <taxon>Pseudomonadota</taxon>
        <taxon>Gammaproteobacteria</taxon>
        <taxon>Oceanospirillales</taxon>
        <taxon>Pleioneaceae</taxon>
        <taxon>Pleionea</taxon>
    </lineage>
</organism>
<evidence type="ECO:0000313" key="3">
    <source>
        <dbReference type="Proteomes" id="UP001239782"/>
    </source>
</evidence>
<dbReference type="KEGG" id="plei:Q9312_03430"/>
<dbReference type="InterPro" id="IPR018635">
    <property type="entry name" value="UPF0319"/>
</dbReference>
<evidence type="ECO:0000313" key="2">
    <source>
        <dbReference type="EMBL" id="WMS87977.1"/>
    </source>
</evidence>
<reference evidence="2 3" key="1">
    <citation type="submission" date="2023-08" db="EMBL/GenBank/DDBJ databases">
        <title>Pleionea litopenaei sp. nov., isolated from stomach of juvenile Litopenaeus vannamei.</title>
        <authorList>
            <person name="Rho A.M."/>
            <person name="Hwang C.Y."/>
        </authorList>
    </citation>
    <scope>NUCLEOTIDE SEQUENCE [LARGE SCALE GENOMIC DNA]</scope>
    <source>
        <strain evidence="2 3">HL-JVS1</strain>
    </source>
</reference>
<proteinExistence type="predicted"/>
<evidence type="ECO:0000256" key="1">
    <source>
        <dbReference type="SAM" id="SignalP"/>
    </source>
</evidence>
<dbReference type="RefSeq" id="WP_309203146.1">
    <property type="nucleotide sequence ID" value="NZ_CP133548.1"/>
</dbReference>
<accession>A0AA51RUR6</accession>
<name>A0AA51RUR6_9GAMM</name>
<gene>
    <name evidence="2" type="ORF">Q9312_03430</name>
</gene>
<keyword evidence="1" id="KW-0732">Signal</keyword>
<dbReference type="AlphaFoldDB" id="A0AA51RUR6"/>
<dbReference type="EMBL" id="CP133548">
    <property type="protein sequence ID" value="WMS87977.1"/>
    <property type="molecule type" value="Genomic_DNA"/>
</dbReference>
<feature type="chain" id="PRO_5041222042" evidence="1">
    <location>
        <begin position="22"/>
        <end position="166"/>
    </location>
</feature>
<keyword evidence="3" id="KW-1185">Reference proteome</keyword>